<dbReference type="InterPro" id="IPR017441">
    <property type="entry name" value="Protein_kinase_ATP_BS"/>
</dbReference>
<evidence type="ECO:0000256" key="12">
    <source>
        <dbReference type="SAM" id="MobiDB-lite"/>
    </source>
</evidence>
<keyword evidence="5 10" id="KW-0547">Nucleotide-binding</keyword>
<feature type="compositionally biased region" description="Pro residues" evidence="12">
    <location>
        <begin position="427"/>
        <end position="438"/>
    </location>
</feature>
<keyword evidence="4" id="KW-0808">Transferase</keyword>
<dbReference type="InterPro" id="IPR000719">
    <property type="entry name" value="Prot_kinase_dom"/>
</dbReference>
<dbReference type="PANTHER" id="PTHR24056">
    <property type="entry name" value="CELL DIVISION PROTEIN KINASE"/>
    <property type="match status" value="1"/>
</dbReference>
<dbReference type="EC" id="2.7.11.22" evidence="2"/>
<dbReference type="GO" id="GO:0005634">
    <property type="term" value="C:nucleus"/>
    <property type="evidence" value="ECO:0007669"/>
    <property type="project" value="TreeGrafter"/>
</dbReference>
<evidence type="ECO:0000256" key="5">
    <source>
        <dbReference type="ARBA" id="ARBA00022741"/>
    </source>
</evidence>
<comment type="catalytic activity">
    <reaction evidence="9">
        <text>L-seryl-[protein] + ATP = O-phospho-L-seryl-[protein] + ADP + H(+)</text>
        <dbReference type="Rhea" id="RHEA:17989"/>
        <dbReference type="Rhea" id="RHEA-COMP:9863"/>
        <dbReference type="Rhea" id="RHEA-COMP:11604"/>
        <dbReference type="ChEBI" id="CHEBI:15378"/>
        <dbReference type="ChEBI" id="CHEBI:29999"/>
        <dbReference type="ChEBI" id="CHEBI:30616"/>
        <dbReference type="ChEBI" id="CHEBI:83421"/>
        <dbReference type="ChEBI" id="CHEBI:456216"/>
        <dbReference type="EC" id="2.7.11.22"/>
    </reaction>
</comment>
<evidence type="ECO:0000256" key="9">
    <source>
        <dbReference type="ARBA" id="ARBA00048367"/>
    </source>
</evidence>
<dbReference type="GO" id="GO:0004693">
    <property type="term" value="F:cyclin-dependent protein serine/threonine kinase activity"/>
    <property type="evidence" value="ECO:0007669"/>
    <property type="project" value="UniProtKB-EC"/>
</dbReference>
<feature type="region of interest" description="Disordered" evidence="12">
    <location>
        <begin position="1"/>
        <end position="43"/>
    </location>
</feature>
<evidence type="ECO:0000256" key="7">
    <source>
        <dbReference type="ARBA" id="ARBA00022840"/>
    </source>
</evidence>
<evidence type="ECO:0000256" key="6">
    <source>
        <dbReference type="ARBA" id="ARBA00022777"/>
    </source>
</evidence>
<reference evidence="14" key="1">
    <citation type="submission" date="2014-05" db="EMBL/GenBank/DDBJ databases">
        <title>The transcriptome of the halophilic microalga Tetraselmis sp. GSL018 isolated from the Great Salt Lake, Utah.</title>
        <authorList>
            <person name="Jinkerson R.E."/>
            <person name="D'Adamo S."/>
            <person name="Posewitz M.C."/>
        </authorList>
    </citation>
    <scope>NUCLEOTIDE SEQUENCE</scope>
    <source>
        <strain evidence="14">GSL018</strain>
    </source>
</reference>
<evidence type="ECO:0000256" key="3">
    <source>
        <dbReference type="ARBA" id="ARBA00022527"/>
    </source>
</evidence>
<comment type="similarity">
    <text evidence="1">Belongs to the protein kinase superfamily. CMGC Ser/Thr protein kinase family. CDC2/CDKX subfamily.</text>
</comment>
<feature type="region of interest" description="Disordered" evidence="12">
    <location>
        <begin position="392"/>
        <end position="461"/>
    </location>
</feature>
<keyword evidence="6 14" id="KW-0418">Kinase</keyword>
<feature type="domain" description="Protein kinase" evidence="13">
    <location>
        <begin position="66"/>
        <end position="337"/>
    </location>
</feature>
<dbReference type="GO" id="GO:0005524">
    <property type="term" value="F:ATP binding"/>
    <property type="evidence" value="ECO:0007669"/>
    <property type="project" value="UniProtKB-UniRule"/>
</dbReference>
<evidence type="ECO:0000256" key="2">
    <source>
        <dbReference type="ARBA" id="ARBA00012425"/>
    </source>
</evidence>
<evidence type="ECO:0000256" key="11">
    <source>
        <dbReference type="RuleBase" id="RU000304"/>
    </source>
</evidence>
<name>A0A061S4T0_9CHLO</name>
<feature type="compositionally biased region" description="Polar residues" evidence="12">
    <location>
        <begin position="20"/>
        <end position="31"/>
    </location>
</feature>
<keyword evidence="7 10" id="KW-0067">ATP-binding</keyword>
<dbReference type="PROSITE" id="PS00108">
    <property type="entry name" value="PROTEIN_KINASE_ST"/>
    <property type="match status" value="1"/>
</dbReference>
<dbReference type="PROSITE" id="PS50011">
    <property type="entry name" value="PROTEIN_KINASE_DOM"/>
    <property type="match status" value="1"/>
</dbReference>
<dbReference type="InterPro" id="IPR008271">
    <property type="entry name" value="Ser/Thr_kinase_AS"/>
</dbReference>
<feature type="compositionally biased region" description="Polar residues" evidence="12">
    <location>
        <begin position="392"/>
        <end position="401"/>
    </location>
</feature>
<dbReference type="InterPro" id="IPR011009">
    <property type="entry name" value="Kinase-like_dom_sf"/>
</dbReference>
<dbReference type="Gene3D" id="3.30.200.20">
    <property type="entry name" value="Phosphorylase Kinase, domain 1"/>
    <property type="match status" value="1"/>
</dbReference>
<dbReference type="EMBL" id="GBEZ01005117">
    <property type="protein sequence ID" value="JAC80157.1"/>
    <property type="molecule type" value="Transcribed_RNA"/>
</dbReference>
<dbReference type="PROSITE" id="PS00107">
    <property type="entry name" value="PROTEIN_KINASE_ATP"/>
    <property type="match status" value="1"/>
</dbReference>
<evidence type="ECO:0000256" key="8">
    <source>
        <dbReference type="ARBA" id="ARBA00047811"/>
    </source>
</evidence>
<keyword evidence="3 11" id="KW-0723">Serine/threonine-protein kinase</keyword>
<feature type="compositionally biased region" description="Polar residues" evidence="12">
    <location>
        <begin position="1"/>
        <end position="13"/>
    </location>
</feature>
<feature type="non-terminal residue" evidence="14">
    <location>
        <position position="461"/>
    </location>
</feature>
<organism evidence="14">
    <name type="scientific">Tetraselmis sp. GSL018</name>
    <dbReference type="NCBI Taxonomy" id="582737"/>
    <lineage>
        <taxon>Eukaryota</taxon>
        <taxon>Viridiplantae</taxon>
        <taxon>Chlorophyta</taxon>
        <taxon>core chlorophytes</taxon>
        <taxon>Chlorodendrophyceae</taxon>
        <taxon>Chlorodendrales</taxon>
        <taxon>Chlorodendraceae</taxon>
        <taxon>Tetraselmis</taxon>
    </lineage>
</organism>
<dbReference type="PANTHER" id="PTHR24056:SF546">
    <property type="entry name" value="CYCLIN-DEPENDENT KINASE 12"/>
    <property type="match status" value="1"/>
</dbReference>
<dbReference type="SUPFAM" id="SSF56112">
    <property type="entry name" value="Protein kinase-like (PK-like)"/>
    <property type="match status" value="1"/>
</dbReference>
<dbReference type="AlphaFoldDB" id="A0A061S4T0"/>
<dbReference type="Gene3D" id="1.10.510.10">
    <property type="entry name" value="Transferase(Phosphotransferase) domain 1"/>
    <property type="match status" value="2"/>
</dbReference>
<dbReference type="InterPro" id="IPR050108">
    <property type="entry name" value="CDK"/>
</dbReference>
<gene>
    <name evidence="14" type="ORF">TSPGSL018_10921</name>
</gene>
<evidence type="ECO:0000313" key="14">
    <source>
        <dbReference type="EMBL" id="JAC80157.1"/>
    </source>
</evidence>
<comment type="catalytic activity">
    <reaction evidence="8">
        <text>L-threonyl-[protein] + ATP = O-phospho-L-threonyl-[protein] + ADP + H(+)</text>
        <dbReference type="Rhea" id="RHEA:46608"/>
        <dbReference type="Rhea" id="RHEA-COMP:11060"/>
        <dbReference type="Rhea" id="RHEA-COMP:11605"/>
        <dbReference type="ChEBI" id="CHEBI:15378"/>
        <dbReference type="ChEBI" id="CHEBI:30013"/>
        <dbReference type="ChEBI" id="CHEBI:30616"/>
        <dbReference type="ChEBI" id="CHEBI:61977"/>
        <dbReference type="ChEBI" id="CHEBI:456216"/>
        <dbReference type="EC" id="2.7.11.22"/>
    </reaction>
</comment>
<dbReference type="SMART" id="SM00220">
    <property type="entry name" value="S_TKc"/>
    <property type="match status" value="1"/>
</dbReference>
<dbReference type="Pfam" id="PF00069">
    <property type="entry name" value="Pkinase"/>
    <property type="match status" value="1"/>
</dbReference>
<evidence type="ECO:0000256" key="1">
    <source>
        <dbReference type="ARBA" id="ARBA00006485"/>
    </source>
</evidence>
<evidence type="ECO:0000256" key="4">
    <source>
        <dbReference type="ARBA" id="ARBA00022679"/>
    </source>
</evidence>
<sequence length="461" mass="51164">MDNGAGQNRSTAPQAGGSGPASNGKANGMHNTQKREPSKAWEECRKVESAKANVGKGSCHVISERYDGLEPIGGGTYGEVYKARDKLARGPGNTYVALKKLKIDEKTESEGMPITAIREIHILRQLKHENIVRLLEVVVSDPSGPEPGDIYMVFDYMEHDLTGLMERQKQFTASQVKLLMHQLLRGLDHCHRSGILHRDLKGSNLLIDNTGRLRLADFGLARNCKEALHLTNRTITLWSGCIFAELLTGQALFPGKNETDQLDKIFSKLGTPDERIWPGVESLPYYNIIKRKDVANTLLDDFRGKVHHTAADLLSRLLSLNPATRCTASQALAHEYFRSEPKMCLPSELPQFEDSHEWEMKQRHKRRRDIANLGDHLPMSPQPLLGVSAQRNLQGRTSASSAGDKEREPRRHRQHAPPPPADRRLPPEPPPQPRPPDNPAVAAAPSAPLPPPLPARPPPLP</sequence>
<dbReference type="FunFam" id="3.30.200.20:FF:000124">
    <property type="entry name" value="Cyclin-dependent kinase 4"/>
    <property type="match status" value="1"/>
</dbReference>
<proteinExistence type="inferred from homology"/>
<protein>
    <recommendedName>
        <fullName evidence="2">cyclin-dependent kinase</fullName>
        <ecNumber evidence="2">2.7.11.22</ecNumber>
    </recommendedName>
</protein>
<evidence type="ECO:0000259" key="13">
    <source>
        <dbReference type="PROSITE" id="PS50011"/>
    </source>
</evidence>
<feature type="compositionally biased region" description="Basic and acidic residues" evidence="12">
    <location>
        <begin position="33"/>
        <end position="43"/>
    </location>
</feature>
<evidence type="ECO:0000256" key="10">
    <source>
        <dbReference type="PROSITE-ProRule" id="PRU10141"/>
    </source>
</evidence>
<feature type="compositionally biased region" description="Pro residues" evidence="12">
    <location>
        <begin position="447"/>
        <end position="461"/>
    </location>
</feature>
<feature type="binding site" evidence="10">
    <location>
        <position position="99"/>
    </location>
    <ligand>
        <name>ATP</name>
        <dbReference type="ChEBI" id="CHEBI:30616"/>
    </ligand>
</feature>
<accession>A0A061S4T0</accession>